<dbReference type="PANTHER" id="PTHR33191:SF9">
    <property type="entry name" value="RIPENING-RELATED PROTEIN 2-RELATED"/>
    <property type="match status" value="1"/>
</dbReference>
<dbReference type="SMR" id="A0A251NQ02"/>
<dbReference type="Proteomes" id="UP000006882">
    <property type="component" value="Chromosome G6"/>
</dbReference>
<comment type="subcellular location">
    <subcellularLocation>
        <location evidence="1">Secreted</location>
    </subcellularLocation>
</comment>
<dbReference type="OrthoDB" id="2153782at2759"/>
<dbReference type="EMBL" id="CM007656">
    <property type="protein sequence ID" value="ONI00800.1"/>
    <property type="molecule type" value="Genomic_DNA"/>
</dbReference>
<evidence type="ECO:0000256" key="2">
    <source>
        <dbReference type="ARBA" id="ARBA00005592"/>
    </source>
</evidence>
<dbReference type="AlphaFoldDB" id="A0A251NQ02"/>
<protein>
    <submittedName>
        <fullName evidence="7">Uncharacterized protein</fullName>
    </submittedName>
</protein>
<dbReference type="eggNOG" id="ENOG502RXVH">
    <property type="taxonomic scope" value="Eukaryota"/>
</dbReference>
<keyword evidence="8" id="KW-1185">Reference proteome</keyword>
<keyword evidence="3" id="KW-0964">Secreted</keyword>
<dbReference type="SUPFAM" id="SSF50685">
    <property type="entry name" value="Barwin-like endoglucanases"/>
    <property type="match status" value="1"/>
</dbReference>
<comment type="similarity">
    <text evidence="2">Belongs to the kiwellin family.</text>
</comment>
<dbReference type="Gene3D" id="2.40.40.10">
    <property type="entry name" value="RlpA-like domain"/>
    <property type="match status" value="1"/>
</dbReference>
<name>A0A251NQ02_PRUPE</name>
<sequence>MASFVFMFVPLSLMLFNIIFLLPHPSMAQSTCKGPCQPQASSQPPSSDDCGPSGTLACDDGQNFPTYTCSPPVMPPTSAKLTLNNFSKGGEGGAPSECDNQFHDNTERVVALSTGWFSNEARCNMTIIITAVSNGMSVEAKVVDQCDSQYGCDEEHGFLPPCENNIVDGSLAVWEALSLDTNPGSAEVTWSTA</sequence>
<evidence type="ECO:0000256" key="4">
    <source>
        <dbReference type="ARBA" id="ARBA00022729"/>
    </source>
</evidence>
<evidence type="ECO:0000256" key="6">
    <source>
        <dbReference type="SAM" id="SignalP"/>
    </source>
</evidence>
<dbReference type="PANTHER" id="PTHR33191">
    <property type="entry name" value="RIPENING-RELATED PROTEIN 2-RELATED"/>
    <property type="match status" value="1"/>
</dbReference>
<dbReference type="Pfam" id="PF24300">
    <property type="entry name" value="KWL1"/>
    <property type="match status" value="1"/>
</dbReference>
<feature type="signal peptide" evidence="6">
    <location>
        <begin position="1"/>
        <end position="28"/>
    </location>
</feature>
<evidence type="ECO:0000313" key="8">
    <source>
        <dbReference type="Proteomes" id="UP000006882"/>
    </source>
</evidence>
<dbReference type="InterPro" id="IPR039271">
    <property type="entry name" value="Kiwellin-like"/>
</dbReference>
<proteinExistence type="inferred from homology"/>
<dbReference type="Gramene" id="ONI00800">
    <property type="protein sequence ID" value="ONI00800"/>
    <property type="gene ID" value="PRUPE_6G105900"/>
</dbReference>
<dbReference type="InterPro" id="IPR036908">
    <property type="entry name" value="RlpA-like_sf"/>
</dbReference>
<dbReference type="CDD" id="cd22270">
    <property type="entry name" value="DPBB_kiwellin-like"/>
    <property type="match status" value="1"/>
</dbReference>
<feature type="chain" id="PRO_5012625908" evidence="6">
    <location>
        <begin position="29"/>
        <end position="193"/>
    </location>
</feature>
<evidence type="ECO:0000256" key="1">
    <source>
        <dbReference type="ARBA" id="ARBA00004613"/>
    </source>
</evidence>
<gene>
    <name evidence="7" type="ORF">PRUPE_6G105900</name>
</gene>
<feature type="compositionally biased region" description="Low complexity" evidence="5">
    <location>
        <begin position="35"/>
        <end position="47"/>
    </location>
</feature>
<accession>A0A251NQ02</accession>
<reference evidence="7 8" key="1">
    <citation type="journal article" date="2013" name="Nat. Genet.">
        <title>The high-quality draft genome of peach (Prunus persica) identifies unique patterns of genetic diversity, domestication and genome evolution.</title>
        <authorList>
            <consortium name="International Peach Genome Initiative"/>
            <person name="Verde I."/>
            <person name="Abbott A.G."/>
            <person name="Scalabrin S."/>
            <person name="Jung S."/>
            <person name="Shu S."/>
            <person name="Marroni F."/>
            <person name="Zhebentyayeva T."/>
            <person name="Dettori M.T."/>
            <person name="Grimwood J."/>
            <person name="Cattonaro F."/>
            <person name="Zuccolo A."/>
            <person name="Rossini L."/>
            <person name="Jenkins J."/>
            <person name="Vendramin E."/>
            <person name="Meisel L.A."/>
            <person name="Decroocq V."/>
            <person name="Sosinski B."/>
            <person name="Prochnik S."/>
            <person name="Mitros T."/>
            <person name="Policriti A."/>
            <person name="Cipriani G."/>
            <person name="Dondini L."/>
            <person name="Ficklin S."/>
            <person name="Goodstein D.M."/>
            <person name="Xuan P."/>
            <person name="Del Fabbro C."/>
            <person name="Aramini V."/>
            <person name="Copetti D."/>
            <person name="Gonzalez S."/>
            <person name="Horner D.S."/>
            <person name="Falchi R."/>
            <person name="Lucas S."/>
            <person name="Mica E."/>
            <person name="Maldonado J."/>
            <person name="Lazzari B."/>
            <person name="Bielenberg D."/>
            <person name="Pirona R."/>
            <person name="Miculan M."/>
            <person name="Barakat A."/>
            <person name="Testolin R."/>
            <person name="Stella A."/>
            <person name="Tartarini S."/>
            <person name="Tonutti P."/>
            <person name="Arus P."/>
            <person name="Orellana A."/>
            <person name="Wells C."/>
            <person name="Main D."/>
            <person name="Vizzotto G."/>
            <person name="Silva H."/>
            <person name="Salamini F."/>
            <person name="Schmutz J."/>
            <person name="Morgante M."/>
            <person name="Rokhsar D.S."/>
        </authorList>
    </citation>
    <scope>NUCLEOTIDE SEQUENCE [LARGE SCALE GENOMIC DNA]</scope>
    <source>
        <strain evidence="8">cv. Nemared</strain>
    </source>
</reference>
<evidence type="ECO:0000256" key="5">
    <source>
        <dbReference type="SAM" id="MobiDB-lite"/>
    </source>
</evidence>
<evidence type="ECO:0000313" key="7">
    <source>
        <dbReference type="EMBL" id="ONI00800.1"/>
    </source>
</evidence>
<keyword evidence="4 6" id="KW-0732">Signal</keyword>
<dbReference type="GO" id="GO:0005576">
    <property type="term" value="C:extracellular region"/>
    <property type="evidence" value="ECO:0007669"/>
    <property type="project" value="UniProtKB-SubCell"/>
</dbReference>
<feature type="region of interest" description="Disordered" evidence="5">
    <location>
        <begin position="33"/>
        <end position="54"/>
    </location>
</feature>
<evidence type="ECO:0000256" key="3">
    <source>
        <dbReference type="ARBA" id="ARBA00022525"/>
    </source>
</evidence>
<organism evidence="7 8">
    <name type="scientific">Prunus persica</name>
    <name type="common">Peach</name>
    <name type="synonym">Amygdalus persica</name>
    <dbReference type="NCBI Taxonomy" id="3760"/>
    <lineage>
        <taxon>Eukaryota</taxon>
        <taxon>Viridiplantae</taxon>
        <taxon>Streptophyta</taxon>
        <taxon>Embryophyta</taxon>
        <taxon>Tracheophyta</taxon>
        <taxon>Spermatophyta</taxon>
        <taxon>Magnoliopsida</taxon>
        <taxon>eudicotyledons</taxon>
        <taxon>Gunneridae</taxon>
        <taxon>Pentapetalae</taxon>
        <taxon>rosids</taxon>
        <taxon>fabids</taxon>
        <taxon>Rosales</taxon>
        <taxon>Rosaceae</taxon>
        <taxon>Amygdaloideae</taxon>
        <taxon>Amygdaleae</taxon>
        <taxon>Prunus</taxon>
    </lineage>
</organism>
<dbReference type="STRING" id="3760.A0A251NQ02"/>